<proteinExistence type="predicted"/>
<dbReference type="SUPFAM" id="SSF50494">
    <property type="entry name" value="Trypsin-like serine proteases"/>
    <property type="match status" value="1"/>
</dbReference>
<protein>
    <submittedName>
        <fullName evidence="1">Uncharacterized protein</fullName>
    </submittedName>
</protein>
<dbReference type="InterPro" id="IPR009003">
    <property type="entry name" value="Peptidase_S1_PA"/>
</dbReference>
<gene>
    <name evidence="1" type="primary">106062258</name>
</gene>
<dbReference type="KEGG" id="bgt:106062258"/>
<evidence type="ECO:0000313" key="2">
    <source>
        <dbReference type="Proteomes" id="UP000076420"/>
    </source>
</evidence>
<organism evidence="1 2">
    <name type="scientific">Biomphalaria glabrata</name>
    <name type="common">Bloodfluke planorb</name>
    <name type="synonym">Freshwater snail</name>
    <dbReference type="NCBI Taxonomy" id="6526"/>
    <lineage>
        <taxon>Eukaryota</taxon>
        <taxon>Metazoa</taxon>
        <taxon>Spiralia</taxon>
        <taxon>Lophotrochozoa</taxon>
        <taxon>Mollusca</taxon>
        <taxon>Gastropoda</taxon>
        <taxon>Heterobranchia</taxon>
        <taxon>Euthyneura</taxon>
        <taxon>Panpulmonata</taxon>
        <taxon>Hygrophila</taxon>
        <taxon>Lymnaeoidea</taxon>
        <taxon>Planorbidae</taxon>
        <taxon>Biomphalaria</taxon>
    </lineage>
</organism>
<name>A0A2C9M4U9_BIOGL</name>
<reference evidence="1" key="1">
    <citation type="submission" date="2020-05" db="UniProtKB">
        <authorList>
            <consortium name="EnsemblMetazoa"/>
        </authorList>
    </citation>
    <scope>IDENTIFICATION</scope>
    <source>
        <strain evidence="1">BB02</strain>
    </source>
</reference>
<sequence length="369" mass="41967">MRIARCEDLVSEEQINEIFECLFSCTEVNKAEVQEFDLTKINYCTKDPDHLKFIPADKFCIHDILKPYQEKETFDFIKVCSDLTVRVYVPTISPNRPIYQPGTQVKYSACEDRGKNNPYTGTGIITDVFRVESYGKVCHCPNCISSETCKQICAEIWVDTAVHVVFDDFEAKNTSCRLFFENEKSPLHVIQGQNVIDSDVRRDCCTLICSTCDKNLVSDLKDKLVVARKLKRCIYNLVDKPLPGEKMFVIISHPHGTPKHISVGSLVDKYEHENVFTQQFYNTPTCPGTSGAPVLIFGYKGWYSGFNHSGTDMDGKVNYSTIGFDHLSHPGNESLVKQSYGKQKTVFIFEAEPYLKDDWSEKSSQDSQN</sequence>
<evidence type="ECO:0000313" key="1">
    <source>
        <dbReference type="EnsemblMetazoa" id="BGLB038531-PA"/>
    </source>
</evidence>
<accession>A0A2C9M4U9</accession>
<dbReference type="EnsemblMetazoa" id="BGLB038531-RA">
    <property type="protein sequence ID" value="BGLB038531-PA"/>
    <property type="gene ID" value="BGLB038531"/>
</dbReference>
<dbReference type="AlphaFoldDB" id="A0A2C9M4U9"/>
<dbReference type="VEuPathDB" id="VectorBase:BGLB038531"/>
<dbReference type="VEuPathDB" id="VectorBase:BGLAX_035864"/>
<dbReference type="Proteomes" id="UP000076420">
    <property type="component" value="Unassembled WGS sequence"/>
</dbReference>